<sequence length="158" mass="17449">MDGSLPSLQLPGPETEQLRSSTASLIRHAPSSLASTTSFPVPRRQQQQQQQQQPLAYPLPVRSSHQPGSGRPSMDGQSTTPSHYIPPASDLTVSNHDRLLGVIDAEFQDTDRTLERRDLKAFGANSERIFQELDKIRKKQLALAAKHIGIETIADNDM</sequence>
<keyword evidence="3" id="KW-1185">Reference proteome</keyword>
<organism evidence="2 3">
    <name type="scientific">Actinomortierella ambigua</name>
    <dbReference type="NCBI Taxonomy" id="1343610"/>
    <lineage>
        <taxon>Eukaryota</taxon>
        <taxon>Fungi</taxon>
        <taxon>Fungi incertae sedis</taxon>
        <taxon>Mucoromycota</taxon>
        <taxon>Mortierellomycotina</taxon>
        <taxon>Mortierellomycetes</taxon>
        <taxon>Mortierellales</taxon>
        <taxon>Mortierellaceae</taxon>
        <taxon>Actinomortierella</taxon>
    </lineage>
</organism>
<feature type="region of interest" description="Disordered" evidence="1">
    <location>
        <begin position="1"/>
        <end position="91"/>
    </location>
</feature>
<evidence type="ECO:0000313" key="2">
    <source>
        <dbReference type="EMBL" id="KAG0266497.1"/>
    </source>
</evidence>
<gene>
    <name evidence="2" type="ORF">DFQ27_009703</name>
</gene>
<comment type="caution">
    <text evidence="2">The sequence shown here is derived from an EMBL/GenBank/DDBJ whole genome shotgun (WGS) entry which is preliminary data.</text>
</comment>
<evidence type="ECO:0000256" key="1">
    <source>
        <dbReference type="SAM" id="MobiDB-lite"/>
    </source>
</evidence>
<evidence type="ECO:0000313" key="3">
    <source>
        <dbReference type="Proteomes" id="UP000807716"/>
    </source>
</evidence>
<name>A0A9P6QE89_9FUNG</name>
<dbReference type="AlphaFoldDB" id="A0A9P6QE89"/>
<protein>
    <submittedName>
        <fullName evidence="2">Uncharacterized protein</fullName>
    </submittedName>
</protein>
<reference evidence="2" key="1">
    <citation type="journal article" date="2020" name="Fungal Divers.">
        <title>Resolving the Mortierellaceae phylogeny through synthesis of multi-gene phylogenetics and phylogenomics.</title>
        <authorList>
            <person name="Vandepol N."/>
            <person name="Liber J."/>
            <person name="Desiro A."/>
            <person name="Na H."/>
            <person name="Kennedy M."/>
            <person name="Barry K."/>
            <person name="Grigoriev I.V."/>
            <person name="Miller A.N."/>
            <person name="O'Donnell K."/>
            <person name="Stajich J.E."/>
            <person name="Bonito G."/>
        </authorList>
    </citation>
    <scope>NUCLEOTIDE SEQUENCE</scope>
    <source>
        <strain evidence="2">BC1065</strain>
    </source>
</reference>
<dbReference type="EMBL" id="JAAAJB010000092">
    <property type="protein sequence ID" value="KAG0266497.1"/>
    <property type="molecule type" value="Genomic_DNA"/>
</dbReference>
<accession>A0A9P6QE89</accession>
<dbReference type="OrthoDB" id="2419780at2759"/>
<proteinExistence type="predicted"/>
<dbReference type="Proteomes" id="UP000807716">
    <property type="component" value="Unassembled WGS sequence"/>
</dbReference>